<organism evidence="1">
    <name type="scientific">Trichuris suis</name>
    <name type="common">pig whipworm</name>
    <dbReference type="NCBI Taxonomy" id="68888"/>
    <lineage>
        <taxon>Eukaryota</taxon>
        <taxon>Metazoa</taxon>
        <taxon>Ecdysozoa</taxon>
        <taxon>Nematoda</taxon>
        <taxon>Enoplea</taxon>
        <taxon>Dorylaimia</taxon>
        <taxon>Trichinellida</taxon>
        <taxon>Trichuridae</taxon>
        <taxon>Trichuris</taxon>
    </lineage>
</organism>
<protein>
    <submittedName>
        <fullName evidence="1">Uncharacterized protein</fullName>
    </submittedName>
</protein>
<feature type="non-terminal residue" evidence="1">
    <location>
        <position position="1"/>
    </location>
</feature>
<evidence type="ECO:0000313" key="1">
    <source>
        <dbReference type="EMBL" id="KFD59537.1"/>
    </source>
</evidence>
<dbReference type="EMBL" id="KL367846">
    <property type="protein sequence ID" value="KFD59537.1"/>
    <property type="molecule type" value="Genomic_DNA"/>
</dbReference>
<name>A0A085MQP1_9BILA</name>
<accession>A0A085MQP1</accession>
<reference evidence="1" key="1">
    <citation type="journal article" date="2014" name="Nat. Genet.">
        <title>Genome and transcriptome of the porcine whipworm Trichuris suis.</title>
        <authorList>
            <person name="Jex A.R."/>
            <person name="Nejsum P."/>
            <person name="Schwarz E.M."/>
            <person name="Hu L."/>
            <person name="Young N.D."/>
            <person name="Hall R.S."/>
            <person name="Korhonen P.K."/>
            <person name="Liao S."/>
            <person name="Thamsborg S."/>
            <person name="Xia J."/>
            <person name="Xu P."/>
            <person name="Wang S."/>
            <person name="Scheerlinck J.P."/>
            <person name="Hofmann A."/>
            <person name="Sternberg P.W."/>
            <person name="Wang J."/>
            <person name="Gasser R.B."/>
        </authorList>
    </citation>
    <scope>NUCLEOTIDE SEQUENCE [LARGE SCALE GENOMIC DNA]</scope>
    <source>
        <strain evidence="1">DCEP-RM93F</strain>
    </source>
</reference>
<gene>
    <name evidence="1" type="ORF">M514_28283</name>
</gene>
<dbReference type="AlphaFoldDB" id="A0A085MQP1"/>
<proteinExistence type="predicted"/>
<dbReference type="Proteomes" id="UP000030758">
    <property type="component" value="Unassembled WGS sequence"/>
</dbReference>
<sequence length="90" mass="10294">LNRRRKIKFWLHLGKVFSHVYFECSCDSQLRMSVSLLNCKTVSFLSNVICTITGRTDTPHPTHQCAIADQVLGPSFRSNDLRLPFLAEVK</sequence>